<keyword evidence="3" id="KW-1185">Reference proteome</keyword>
<dbReference type="OrthoDB" id="4161271at2759"/>
<gene>
    <name evidence="2" type="ORF">A1O5_13072</name>
</gene>
<evidence type="ECO:0000256" key="1">
    <source>
        <dbReference type="SAM" id="Coils"/>
    </source>
</evidence>
<evidence type="ECO:0000313" key="3">
    <source>
        <dbReference type="Proteomes" id="UP000019471"/>
    </source>
</evidence>
<name>W9VNK9_9EURO</name>
<evidence type="ECO:0000313" key="2">
    <source>
        <dbReference type="EMBL" id="EXJ53716.1"/>
    </source>
</evidence>
<feature type="coiled-coil region" evidence="1">
    <location>
        <begin position="1"/>
        <end position="28"/>
    </location>
</feature>
<protein>
    <submittedName>
        <fullName evidence="2">Uncharacterized protein</fullName>
    </submittedName>
</protein>
<reference evidence="2 3" key="1">
    <citation type="submission" date="2013-03" db="EMBL/GenBank/DDBJ databases">
        <title>The Genome Sequence of Cladophialophora psammophila CBS 110553.</title>
        <authorList>
            <consortium name="The Broad Institute Genomics Platform"/>
            <person name="Cuomo C."/>
            <person name="de Hoog S."/>
            <person name="Gorbushina A."/>
            <person name="Walker B."/>
            <person name="Young S.K."/>
            <person name="Zeng Q."/>
            <person name="Gargeya S."/>
            <person name="Fitzgerald M."/>
            <person name="Haas B."/>
            <person name="Abouelleil A."/>
            <person name="Allen A.W."/>
            <person name="Alvarado L."/>
            <person name="Arachchi H.M."/>
            <person name="Berlin A.M."/>
            <person name="Chapman S.B."/>
            <person name="Gainer-Dewar J."/>
            <person name="Goldberg J."/>
            <person name="Griggs A."/>
            <person name="Gujja S."/>
            <person name="Hansen M."/>
            <person name="Howarth C."/>
            <person name="Imamovic A."/>
            <person name="Ireland A."/>
            <person name="Larimer J."/>
            <person name="McCowan C."/>
            <person name="Murphy C."/>
            <person name="Pearson M."/>
            <person name="Poon T.W."/>
            <person name="Priest M."/>
            <person name="Roberts A."/>
            <person name="Saif S."/>
            <person name="Shea T."/>
            <person name="Sisk P."/>
            <person name="Sykes S."/>
            <person name="Wortman J."/>
            <person name="Nusbaum C."/>
            <person name="Birren B."/>
        </authorList>
    </citation>
    <scope>NUCLEOTIDE SEQUENCE [LARGE SCALE GENOMIC DNA]</scope>
    <source>
        <strain evidence="2 3">CBS 110553</strain>
    </source>
</reference>
<dbReference type="Proteomes" id="UP000019471">
    <property type="component" value="Unassembled WGS sequence"/>
</dbReference>
<accession>W9VNK9</accession>
<comment type="caution">
    <text evidence="2">The sequence shown here is derived from an EMBL/GenBank/DDBJ whole genome shotgun (WGS) entry which is preliminary data.</text>
</comment>
<dbReference type="RefSeq" id="XP_007751830.1">
    <property type="nucleotide sequence ID" value="XM_007753640.1"/>
</dbReference>
<dbReference type="AlphaFoldDB" id="W9VNK9"/>
<keyword evidence="1" id="KW-0175">Coiled coil</keyword>
<dbReference type="HOGENOM" id="CLU_047852_0_0_1"/>
<sequence length="409" mass="46142">MESFSSQLESLEAGRAQLETRVQEQDRIIGCLFYTVKEQDRVFNTVSAAYVRELHELRSQLNTLIGVGPPPAPPQAGEPQALEYITPLPYRVPPAIWLPPGPPPQLCYIGWAGSPSDLEVITAWCRRLGQRVTQCQYSALDYRRDITGRNRVEVRKAMPNGFLQGWVLDRTDDTFGYFVPEKPGPGWPKQLKIHNDTERGIFVAAVECDDAGLRPTQDCYIMASLYPVQITSLIQVMSTYWEMVHTLSRTHDIAPIAKDFAATRDLLRLHWRRARDTVGRGTEGQPQHRKAVIDIQAHEYRMSELVSTIQSVPDQNKWEHLETLLAQSKRPFQKAEWVLRNLVHHDRSGQTPNEETDIPNPFVEEYLQAFQRLVTINNSELSVVAAAGQAVSVQAPQTVQEAVQAAAAA</sequence>
<proteinExistence type="predicted"/>
<organism evidence="2 3">
    <name type="scientific">Cladophialophora psammophila CBS 110553</name>
    <dbReference type="NCBI Taxonomy" id="1182543"/>
    <lineage>
        <taxon>Eukaryota</taxon>
        <taxon>Fungi</taxon>
        <taxon>Dikarya</taxon>
        <taxon>Ascomycota</taxon>
        <taxon>Pezizomycotina</taxon>
        <taxon>Eurotiomycetes</taxon>
        <taxon>Chaetothyriomycetidae</taxon>
        <taxon>Chaetothyriales</taxon>
        <taxon>Herpotrichiellaceae</taxon>
        <taxon>Cladophialophora</taxon>
    </lineage>
</organism>
<dbReference type="GeneID" id="19197757"/>
<dbReference type="EMBL" id="AMGX01000041">
    <property type="protein sequence ID" value="EXJ53716.1"/>
    <property type="molecule type" value="Genomic_DNA"/>
</dbReference>